<name>W7A0U0_COCMI</name>
<dbReference type="SUPFAM" id="SSF53720">
    <property type="entry name" value="ALDH-like"/>
    <property type="match status" value="1"/>
</dbReference>
<dbReference type="RefSeq" id="XP_007683754.1">
    <property type="nucleotide sequence ID" value="XM_007685564.1"/>
</dbReference>
<dbReference type="eggNOG" id="KOG2450">
    <property type="taxonomic scope" value="Eukaryota"/>
</dbReference>
<evidence type="ECO:0000256" key="2">
    <source>
        <dbReference type="ARBA" id="ARBA00024226"/>
    </source>
</evidence>
<dbReference type="EMBL" id="KI963929">
    <property type="protein sequence ID" value="EUC49661.1"/>
    <property type="molecule type" value="Genomic_DNA"/>
</dbReference>
<dbReference type="InterPro" id="IPR016163">
    <property type="entry name" value="Ald_DH_C"/>
</dbReference>
<keyword evidence="7" id="KW-1185">Reference proteome</keyword>
<feature type="domain" description="Aldehyde dehydrogenase" evidence="5">
    <location>
        <begin position="2"/>
        <end position="123"/>
    </location>
</feature>
<evidence type="ECO:0000313" key="6">
    <source>
        <dbReference type="EMBL" id="EUC49661.1"/>
    </source>
</evidence>
<dbReference type="GO" id="GO:0004029">
    <property type="term" value="F:aldehyde dehydrogenase (NAD+) activity"/>
    <property type="evidence" value="ECO:0007669"/>
    <property type="project" value="UniProtKB-EC"/>
</dbReference>
<evidence type="ECO:0000256" key="4">
    <source>
        <dbReference type="SAM" id="MobiDB-lite"/>
    </source>
</evidence>
<evidence type="ECO:0000256" key="1">
    <source>
        <dbReference type="ARBA" id="ARBA00009986"/>
    </source>
</evidence>
<proteinExistence type="inferred from homology"/>
<protein>
    <recommendedName>
        <fullName evidence="2">aldehyde dehydrogenase (NAD(+))</fullName>
        <ecNumber evidence="2">1.2.1.3</ecNumber>
    </recommendedName>
</protein>
<reference evidence="6 7" key="1">
    <citation type="journal article" date="2013" name="PLoS Genet.">
        <title>Comparative genome structure, secondary metabolite, and effector coding capacity across Cochliobolus pathogens.</title>
        <authorList>
            <person name="Condon B.J."/>
            <person name="Leng Y."/>
            <person name="Wu D."/>
            <person name="Bushley K.E."/>
            <person name="Ohm R.A."/>
            <person name="Otillar R."/>
            <person name="Martin J."/>
            <person name="Schackwitz W."/>
            <person name="Grimwood J."/>
            <person name="MohdZainudin N."/>
            <person name="Xue C."/>
            <person name="Wang R."/>
            <person name="Manning V.A."/>
            <person name="Dhillon B."/>
            <person name="Tu Z.J."/>
            <person name="Steffenson B.J."/>
            <person name="Salamov A."/>
            <person name="Sun H."/>
            <person name="Lowry S."/>
            <person name="LaButti K."/>
            <person name="Han J."/>
            <person name="Copeland A."/>
            <person name="Lindquist E."/>
            <person name="Barry K."/>
            <person name="Schmutz J."/>
            <person name="Baker S.E."/>
            <person name="Ciuffetti L.M."/>
            <person name="Grigoriev I.V."/>
            <person name="Zhong S."/>
            <person name="Turgeon B.G."/>
        </authorList>
    </citation>
    <scope>NUCLEOTIDE SEQUENCE [LARGE SCALE GENOMIC DNA]</scope>
    <source>
        <strain evidence="6 7">ATCC 44560</strain>
    </source>
</reference>
<dbReference type="Gene3D" id="3.40.605.10">
    <property type="entry name" value="Aldehyde Dehydrogenase, Chain A, domain 1"/>
    <property type="match status" value="2"/>
</dbReference>
<dbReference type="STRING" id="930090.W7A0U0"/>
<dbReference type="KEGG" id="bor:COCMIDRAFT_32888"/>
<dbReference type="Pfam" id="PF00171">
    <property type="entry name" value="Aldedh"/>
    <property type="match status" value="1"/>
</dbReference>
<gene>
    <name evidence="6" type="ORF">COCMIDRAFT_32888</name>
</gene>
<evidence type="ECO:0000256" key="3">
    <source>
        <dbReference type="ARBA" id="ARBA00049194"/>
    </source>
</evidence>
<evidence type="ECO:0000259" key="5">
    <source>
        <dbReference type="Pfam" id="PF00171"/>
    </source>
</evidence>
<accession>W7A0U0</accession>
<comment type="similarity">
    <text evidence="1">Belongs to the aldehyde dehydrogenase family.</text>
</comment>
<dbReference type="OrthoDB" id="310895at2759"/>
<dbReference type="Proteomes" id="UP000054032">
    <property type="component" value="Unassembled WGS sequence"/>
</dbReference>
<comment type="catalytic activity">
    <reaction evidence="3">
        <text>an aldehyde + NAD(+) + H2O = a carboxylate + NADH + 2 H(+)</text>
        <dbReference type="Rhea" id="RHEA:16185"/>
        <dbReference type="ChEBI" id="CHEBI:15377"/>
        <dbReference type="ChEBI" id="CHEBI:15378"/>
        <dbReference type="ChEBI" id="CHEBI:17478"/>
        <dbReference type="ChEBI" id="CHEBI:29067"/>
        <dbReference type="ChEBI" id="CHEBI:57540"/>
        <dbReference type="ChEBI" id="CHEBI:57945"/>
        <dbReference type="EC" id="1.2.1.3"/>
    </reaction>
</comment>
<dbReference type="Gene3D" id="3.40.309.10">
    <property type="entry name" value="Aldehyde Dehydrogenase, Chain A, domain 2"/>
    <property type="match status" value="2"/>
</dbReference>
<dbReference type="AlphaFoldDB" id="W7A0U0"/>
<organism evidence="6 7">
    <name type="scientific">Bipolaris oryzae ATCC 44560</name>
    <dbReference type="NCBI Taxonomy" id="930090"/>
    <lineage>
        <taxon>Eukaryota</taxon>
        <taxon>Fungi</taxon>
        <taxon>Dikarya</taxon>
        <taxon>Ascomycota</taxon>
        <taxon>Pezizomycotina</taxon>
        <taxon>Dothideomycetes</taxon>
        <taxon>Pleosporomycetidae</taxon>
        <taxon>Pleosporales</taxon>
        <taxon>Pleosporineae</taxon>
        <taxon>Pleosporaceae</taxon>
        <taxon>Bipolaris</taxon>
    </lineage>
</organism>
<dbReference type="GeneID" id="19122200"/>
<dbReference type="PANTHER" id="PTHR11699">
    <property type="entry name" value="ALDEHYDE DEHYDROGENASE-RELATED"/>
    <property type="match status" value="1"/>
</dbReference>
<dbReference type="InterPro" id="IPR016162">
    <property type="entry name" value="Ald_DH_N"/>
</dbReference>
<feature type="compositionally biased region" description="Acidic residues" evidence="4">
    <location>
        <begin position="154"/>
        <end position="166"/>
    </location>
</feature>
<sequence length="230" mass="24642">MKIRKIAFTGSTLTGHAILKALAESSLKKVSLSLGGKSPTIIFGDANLEETATWAAIGITAGEGDICTAGSQIHVQDTVYGRSLEAFSNRYKSLAPSDTMALGTNKGSFISDQKQIGNSNAIETAAFFDVPEDSAIMKEEIFGPVASIAKFREEEEEEKEEEEEEESIQKANNTEYGSSAAISIQGLVRAHRFVDRLDSGQVTINAWSLLIANLPFGGTKQSGFGRDDGL</sequence>
<feature type="region of interest" description="Disordered" evidence="4">
    <location>
        <begin position="152"/>
        <end position="174"/>
    </location>
</feature>
<dbReference type="InterPro" id="IPR015590">
    <property type="entry name" value="Aldehyde_DH_dom"/>
</dbReference>
<dbReference type="InterPro" id="IPR016161">
    <property type="entry name" value="Ald_DH/histidinol_DH"/>
</dbReference>
<evidence type="ECO:0000313" key="7">
    <source>
        <dbReference type="Proteomes" id="UP000054032"/>
    </source>
</evidence>
<dbReference type="HOGENOM" id="CLU_005391_1_4_1"/>
<dbReference type="EC" id="1.2.1.3" evidence="2"/>